<reference evidence="1" key="1">
    <citation type="submission" date="2023-08" db="EMBL/GenBank/DDBJ databases">
        <title>Black Yeasts Isolated from many extreme environments.</title>
        <authorList>
            <person name="Coleine C."/>
            <person name="Stajich J.E."/>
            <person name="Selbmann L."/>
        </authorList>
    </citation>
    <scope>NUCLEOTIDE SEQUENCE</scope>
    <source>
        <strain evidence="1">CCFEE 5810</strain>
    </source>
</reference>
<dbReference type="AlphaFoldDB" id="A0AAN7W7M5"/>
<dbReference type="Proteomes" id="UP001310594">
    <property type="component" value="Unassembled WGS sequence"/>
</dbReference>
<protein>
    <submittedName>
        <fullName evidence="1">Uncharacterized protein</fullName>
    </submittedName>
</protein>
<gene>
    <name evidence="1" type="ORF">LTR97_008324</name>
</gene>
<comment type="caution">
    <text evidence="1">The sequence shown here is derived from an EMBL/GenBank/DDBJ whole genome shotgun (WGS) entry which is preliminary data.</text>
</comment>
<dbReference type="EMBL" id="JAVRQU010000013">
    <property type="protein sequence ID" value="KAK5695904.1"/>
    <property type="molecule type" value="Genomic_DNA"/>
</dbReference>
<sequence length="245" mass="28369">MAPREQLDNFSSLATTASLLSSSPDPTAPITQSSTFLTIPPEIRNDIYERAFDQIWTAGTNYAETGDTVDLMKAVPPSKAPLLAYRQMFDEAKGLYKTAYRAYWSEVHFTICIPEQQHKLVAHFREHDLHRIRHLRLHITFQQMHMLMWSQEFVSSYLTPTNQPSDYLDYDRVATGQWLLSNVNGKPVNGRCDEDYDLVMEFCDYDMYFHDGVKPYARGHAFKSVTKEELEAIFERNLQLGARQE</sequence>
<evidence type="ECO:0000313" key="2">
    <source>
        <dbReference type="Proteomes" id="UP001310594"/>
    </source>
</evidence>
<organism evidence="1 2">
    <name type="scientific">Elasticomyces elasticus</name>
    <dbReference type="NCBI Taxonomy" id="574655"/>
    <lineage>
        <taxon>Eukaryota</taxon>
        <taxon>Fungi</taxon>
        <taxon>Dikarya</taxon>
        <taxon>Ascomycota</taxon>
        <taxon>Pezizomycotina</taxon>
        <taxon>Dothideomycetes</taxon>
        <taxon>Dothideomycetidae</taxon>
        <taxon>Mycosphaerellales</taxon>
        <taxon>Teratosphaeriaceae</taxon>
        <taxon>Elasticomyces</taxon>
    </lineage>
</organism>
<evidence type="ECO:0000313" key="1">
    <source>
        <dbReference type="EMBL" id="KAK5695904.1"/>
    </source>
</evidence>
<proteinExistence type="predicted"/>
<accession>A0AAN7W7M5</accession>
<name>A0AAN7W7M5_9PEZI</name>